<dbReference type="InterPro" id="IPR000807">
    <property type="entry name" value="ImidazoleglycerolP_deHydtase"/>
</dbReference>
<keyword evidence="7 8" id="KW-0456">Lyase</keyword>
<gene>
    <name evidence="10" type="ordered locus">Bathy11g02690</name>
</gene>
<dbReference type="AlphaFoldDB" id="K8F1L1"/>
<evidence type="ECO:0000256" key="8">
    <source>
        <dbReference type="RuleBase" id="RU000598"/>
    </source>
</evidence>
<dbReference type="Pfam" id="PF00475">
    <property type="entry name" value="IGPD"/>
    <property type="match status" value="2"/>
</dbReference>
<dbReference type="InterPro" id="IPR020565">
    <property type="entry name" value="ImidazoleglycerP_deHydtase_CS"/>
</dbReference>
<sequence length="409" mass="44212">MGKRGQIATGQPFLDHMIDQLTTHAQLGVSVQVEKERVGEMVKCEPDTAKYASDEDAEATFMACGEAVGKALKDMLCSEGRIGFAANARTNGTRFAAPLDEAYASCLIEQFDSEKDGELKLFSLAPYGPRNRTHIGVYPTVYTETFFREVAKHSGLTIRLEKHRGDNAHHIVEATFKSFARCLRKFMDEVEGSDVESSSSGSNNSTSRAASRARSTKETSIDVALDLDMKDEANSSLEISTGIETLDALFDALAETAEFGTLKCVASGDTWIDDHHTTEDVAITIGQCLNEALGNKAGCNRMGSGSARVNGSEVEVIMDLSNRPYLGYDLDFAGDSIGDLSCEMVEHLFMSITFNGQMTVHLVTKEKGSTDKDLAEAAMRAFGTCLKQCKSIDPRRAGAVASSKGTLSV</sequence>
<evidence type="ECO:0000256" key="7">
    <source>
        <dbReference type="ARBA" id="ARBA00023239"/>
    </source>
</evidence>
<dbReference type="STRING" id="41875.K8F1L1"/>
<dbReference type="InterPro" id="IPR038494">
    <property type="entry name" value="IGPD_sf"/>
</dbReference>
<dbReference type="EC" id="4.2.1.19" evidence="4 8"/>
<dbReference type="Gene3D" id="3.30.230.40">
    <property type="entry name" value="Imidazole glycerol phosphate dehydratase, domain 1"/>
    <property type="match status" value="4"/>
</dbReference>
<keyword evidence="11" id="KW-1185">Reference proteome</keyword>
<dbReference type="KEGG" id="bpg:Bathy11g02690"/>
<dbReference type="eggNOG" id="KOG3143">
    <property type="taxonomic scope" value="Eukaryota"/>
</dbReference>
<evidence type="ECO:0000256" key="9">
    <source>
        <dbReference type="SAM" id="MobiDB-lite"/>
    </source>
</evidence>
<protein>
    <recommendedName>
        <fullName evidence="4 8">Imidazoleglycerol-phosphate dehydratase</fullName>
        <ecNumber evidence="4 8">4.2.1.19</ecNumber>
    </recommendedName>
</protein>
<accession>K8F1L1</accession>
<dbReference type="Proteomes" id="UP000198341">
    <property type="component" value="Chromosome 11"/>
</dbReference>
<dbReference type="PANTHER" id="PTHR23133:SF2">
    <property type="entry name" value="IMIDAZOLEGLYCEROL-PHOSPHATE DEHYDRATASE"/>
    <property type="match status" value="1"/>
</dbReference>
<keyword evidence="5" id="KW-0028">Amino-acid biosynthesis</keyword>
<evidence type="ECO:0000256" key="5">
    <source>
        <dbReference type="ARBA" id="ARBA00022605"/>
    </source>
</evidence>
<evidence type="ECO:0000313" key="11">
    <source>
        <dbReference type="Proteomes" id="UP000198341"/>
    </source>
</evidence>
<feature type="region of interest" description="Disordered" evidence="9">
    <location>
        <begin position="193"/>
        <end position="215"/>
    </location>
</feature>
<keyword evidence="6 8" id="KW-0368">Histidine biosynthesis</keyword>
<feature type="compositionally biased region" description="Low complexity" evidence="9">
    <location>
        <begin position="195"/>
        <end position="213"/>
    </location>
</feature>
<dbReference type="SUPFAM" id="SSF54211">
    <property type="entry name" value="Ribosomal protein S5 domain 2-like"/>
    <property type="match status" value="3"/>
</dbReference>
<evidence type="ECO:0000256" key="6">
    <source>
        <dbReference type="ARBA" id="ARBA00023102"/>
    </source>
</evidence>
<organism evidence="10 11">
    <name type="scientific">Bathycoccus prasinos</name>
    <dbReference type="NCBI Taxonomy" id="41875"/>
    <lineage>
        <taxon>Eukaryota</taxon>
        <taxon>Viridiplantae</taxon>
        <taxon>Chlorophyta</taxon>
        <taxon>Mamiellophyceae</taxon>
        <taxon>Mamiellales</taxon>
        <taxon>Bathycoccaceae</taxon>
        <taxon>Bathycoccus</taxon>
    </lineage>
</organism>
<reference evidence="10 11" key="1">
    <citation type="submission" date="2011-10" db="EMBL/GenBank/DDBJ databases">
        <authorList>
            <person name="Genoscope - CEA"/>
        </authorList>
    </citation>
    <scope>NUCLEOTIDE SEQUENCE [LARGE SCALE GENOMIC DNA]</scope>
    <source>
        <strain evidence="10 11">RCC 1105</strain>
    </source>
</reference>
<dbReference type="InterPro" id="IPR020568">
    <property type="entry name" value="Ribosomal_Su5_D2-typ_SF"/>
</dbReference>
<name>K8F1L1_9CHLO</name>
<dbReference type="RefSeq" id="XP_007510345.1">
    <property type="nucleotide sequence ID" value="XM_007510283.1"/>
</dbReference>
<evidence type="ECO:0000256" key="3">
    <source>
        <dbReference type="ARBA" id="ARBA00007481"/>
    </source>
</evidence>
<dbReference type="UniPathway" id="UPA00031">
    <property type="reaction ID" value="UER00011"/>
</dbReference>
<evidence type="ECO:0000313" key="10">
    <source>
        <dbReference type="EMBL" id="CCO18690.1"/>
    </source>
</evidence>
<evidence type="ECO:0000256" key="1">
    <source>
        <dbReference type="ARBA" id="ARBA00001723"/>
    </source>
</evidence>
<evidence type="ECO:0000256" key="4">
    <source>
        <dbReference type="ARBA" id="ARBA00012075"/>
    </source>
</evidence>
<dbReference type="GO" id="GO:0004424">
    <property type="term" value="F:imidazoleglycerol-phosphate dehydratase activity"/>
    <property type="evidence" value="ECO:0007669"/>
    <property type="project" value="UniProtKB-EC"/>
</dbReference>
<proteinExistence type="inferred from homology"/>
<dbReference type="PROSITE" id="PS00954">
    <property type="entry name" value="IGP_DEHYDRATASE_1"/>
    <property type="match status" value="1"/>
</dbReference>
<comment type="pathway">
    <text evidence="2 8">Amino-acid biosynthesis; L-histidine biosynthesis; L-histidine from 5-phospho-alpha-D-ribose 1-diphosphate: step 6/9.</text>
</comment>
<comment type="similarity">
    <text evidence="3 8">Belongs to the imidazoleglycerol-phosphate dehydratase family.</text>
</comment>
<evidence type="ECO:0000256" key="2">
    <source>
        <dbReference type="ARBA" id="ARBA00005047"/>
    </source>
</evidence>
<dbReference type="FunFam" id="3.30.230.40:FF:000003">
    <property type="entry name" value="Imidazoleglycerol-phosphate dehydratase HisB"/>
    <property type="match status" value="1"/>
</dbReference>
<dbReference type="PANTHER" id="PTHR23133">
    <property type="entry name" value="IMIDAZOLEGLYCEROL-PHOSPHATE DEHYDRATASE HIS7"/>
    <property type="match status" value="1"/>
</dbReference>
<dbReference type="OrthoDB" id="447729at2759"/>
<dbReference type="EMBL" id="FO082268">
    <property type="protein sequence ID" value="CCO18690.1"/>
    <property type="molecule type" value="Genomic_DNA"/>
</dbReference>
<dbReference type="GeneID" id="19012949"/>
<comment type="catalytic activity">
    <reaction evidence="1 8">
        <text>D-erythro-1-(imidazol-4-yl)glycerol 3-phosphate = 3-(imidazol-4-yl)-2-oxopropyl phosphate + H2O</text>
        <dbReference type="Rhea" id="RHEA:11040"/>
        <dbReference type="ChEBI" id="CHEBI:15377"/>
        <dbReference type="ChEBI" id="CHEBI:57766"/>
        <dbReference type="ChEBI" id="CHEBI:58278"/>
        <dbReference type="EC" id="4.2.1.19"/>
    </reaction>
</comment>
<dbReference type="GO" id="GO:0000105">
    <property type="term" value="P:L-histidine biosynthetic process"/>
    <property type="evidence" value="ECO:0007669"/>
    <property type="project" value="UniProtKB-UniPathway"/>
</dbReference>
<dbReference type="PROSITE" id="PS00955">
    <property type="entry name" value="IGP_DEHYDRATASE_2"/>
    <property type="match status" value="1"/>
</dbReference>